<dbReference type="InterPro" id="IPR050250">
    <property type="entry name" value="Macrolide_Exporter_MacB"/>
</dbReference>
<evidence type="ECO:0000256" key="5">
    <source>
        <dbReference type="ARBA" id="ARBA00023136"/>
    </source>
</evidence>
<keyword evidence="2" id="KW-1003">Cell membrane</keyword>
<evidence type="ECO:0000256" key="1">
    <source>
        <dbReference type="ARBA" id="ARBA00004651"/>
    </source>
</evidence>
<keyword evidence="4 7" id="KW-1133">Transmembrane helix</keyword>
<dbReference type="Proteomes" id="UP000230709">
    <property type="component" value="Chromosome"/>
</dbReference>
<evidence type="ECO:0000259" key="8">
    <source>
        <dbReference type="Pfam" id="PF02687"/>
    </source>
</evidence>
<dbReference type="Pfam" id="PF12704">
    <property type="entry name" value="MacB_PCD"/>
    <property type="match status" value="1"/>
</dbReference>
<feature type="transmembrane region" description="Helical" evidence="7">
    <location>
        <begin position="21"/>
        <end position="41"/>
    </location>
</feature>
<comment type="subcellular location">
    <subcellularLocation>
        <location evidence="1">Cell membrane</location>
        <topology evidence="1">Multi-pass membrane protein</topology>
    </subcellularLocation>
</comment>
<evidence type="ECO:0000256" key="2">
    <source>
        <dbReference type="ARBA" id="ARBA00022475"/>
    </source>
</evidence>
<gene>
    <name evidence="10" type="ORF">CQW49_17620</name>
</gene>
<evidence type="ECO:0000256" key="6">
    <source>
        <dbReference type="ARBA" id="ARBA00038076"/>
    </source>
</evidence>
<name>A0A2D2D3E7_METT3</name>
<dbReference type="PANTHER" id="PTHR30572:SF4">
    <property type="entry name" value="ABC TRANSPORTER PERMEASE YTRF"/>
    <property type="match status" value="1"/>
</dbReference>
<keyword evidence="3 7" id="KW-0812">Transmembrane</keyword>
<evidence type="ECO:0000256" key="4">
    <source>
        <dbReference type="ARBA" id="ARBA00022989"/>
    </source>
</evidence>
<comment type="similarity">
    <text evidence="6">Belongs to the ABC-4 integral membrane protein family.</text>
</comment>
<feature type="transmembrane region" description="Helical" evidence="7">
    <location>
        <begin position="367"/>
        <end position="389"/>
    </location>
</feature>
<protein>
    <recommendedName>
        <fullName evidence="12">Multidrug ABC transporter substrate-binding protein</fullName>
    </recommendedName>
</protein>
<proteinExistence type="inferred from homology"/>
<feature type="domain" description="ABC3 transporter permease C-terminal" evidence="8">
    <location>
        <begin position="288"/>
        <end position="399"/>
    </location>
</feature>
<dbReference type="EMBL" id="CP023737">
    <property type="protein sequence ID" value="ATQ69495.1"/>
    <property type="molecule type" value="Genomic_DNA"/>
</dbReference>
<evidence type="ECO:0000313" key="11">
    <source>
        <dbReference type="Proteomes" id="UP000230709"/>
    </source>
</evidence>
<accession>A0A2D2D3E7</accession>
<dbReference type="GO" id="GO:0005886">
    <property type="term" value="C:plasma membrane"/>
    <property type="evidence" value="ECO:0007669"/>
    <property type="project" value="UniProtKB-SubCell"/>
</dbReference>
<evidence type="ECO:0008006" key="12">
    <source>
        <dbReference type="Google" id="ProtNLM"/>
    </source>
</evidence>
<feature type="transmembrane region" description="Helical" evidence="7">
    <location>
        <begin position="328"/>
        <end position="361"/>
    </location>
</feature>
<keyword evidence="5 7" id="KW-0472">Membrane</keyword>
<sequence length="406" mass="43381">MTPRTLLREAITALRLNLLRSALTAVGVILGVSGLVVITSANAGADKLIERQIGELGTDTLIAHAVKVENALRRGAAVILTDQDAKAIGQLVAGVRHISREVYSNVTLVLGNSSWITEYWGVDAAYLDVFGVKIAEGRFFDEAEVRTGAKVAVLGATVARKLFGAETPIDRVVRMGDAPIRIIGVRAKRGSVGGQDQDNFIIVPITTARAHLPNSQMTTARQLSLIDMKVAAGADRYMVKKEILELLRERKHLSGAQEDKVEINDPTQFIQMMNTTQSILTGLLGATAAIFLLVGGVGIMNIMLVSVTERTKEIGLRLAIGARKRDILLQFLAEAVTLCLLAGLLGLALGLAASVIVAHVVEWPLVLSSSSLLTAFLVSVGIGVLFGYLPAQRAAAMNPIDALRRE</sequence>
<dbReference type="AlphaFoldDB" id="A0A2D2D3E7"/>
<dbReference type="RefSeq" id="WP_003608294.1">
    <property type="nucleotide sequence ID" value="NZ_ADVE02000001.1"/>
</dbReference>
<dbReference type="InterPro" id="IPR025857">
    <property type="entry name" value="MacB_PCD"/>
</dbReference>
<dbReference type="STRING" id="595536.GCA_000178815_01655"/>
<evidence type="ECO:0000256" key="3">
    <source>
        <dbReference type="ARBA" id="ARBA00022692"/>
    </source>
</evidence>
<feature type="domain" description="MacB-like periplasmic core" evidence="9">
    <location>
        <begin position="21"/>
        <end position="244"/>
    </location>
</feature>
<organism evidence="10 11">
    <name type="scientific">Methylosinus trichosporium (strain ATCC 35070 / NCIMB 11131 / UNIQEM 75 / OB3b)</name>
    <dbReference type="NCBI Taxonomy" id="595536"/>
    <lineage>
        <taxon>Bacteria</taxon>
        <taxon>Pseudomonadati</taxon>
        <taxon>Pseudomonadota</taxon>
        <taxon>Alphaproteobacteria</taxon>
        <taxon>Hyphomicrobiales</taxon>
        <taxon>Methylocystaceae</taxon>
        <taxon>Methylosinus</taxon>
    </lineage>
</organism>
<dbReference type="Pfam" id="PF02687">
    <property type="entry name" value="FtsX"/>
    <property type="match status" value="1"/>
</dbReference>
<feature type="transmembrane region" description="Helical" evidence="7">
    <location>
        <begin position="279"/>
        <end position="307"/>
    </location>
</feature>
<evidence type="ECO:0000259" key="9">
    <source>
        <dbReference type="Pfam" id="PF12704"/>
    </source>
</evidence>
<dbReference type="InterPro" id="IPR003838">
    <property type="entry name" value="ABC3_permease_C"/>
</dbReference>
<dbReference type="KEGG" id="mtw:CQW49_17620"/>
<reference evidence="11" key="1">
    <citation type="submission" date="2017-10" db="EMBL/GenBank/DDBJ databases">
        <title>Completed PacBio SMRT sequence of Methylosinus trichosporium OB3b reveals presence of a third large plasmid.</title>
        <authorList>
            <person name="Charles T.C."/>
            <person name="Lynch M.D.J."/>
            <person name="Heil J.R."/>
            <person name="Cheng J."/>
        </authorList>
    </citation>
    <scope>NUCLEOTIDE SEQUENCE [LARGE SCALE GENOMIC DNA]</scope>
    <source>
        <strain evidence="11">OB3b</strain>
    </source>
</reference>
<evidence type="ECO:0000256" key="7">
    <source>
        <dbReference type="SAM" id="Phobius"/>
    </source>
</evidence>
<dbReference type="PANTHER" id="PTHR30572">
    <property type="entry name" value="MEMBRANE COMPONENT OF TRANSPORTER-RELATED"/>
    <property type="match status" value="1"/>
</dbReference>
<dbReference type="GO" id="GO:0022857">
    <property type="term" value="F:transmembrane transporter activity"/>
    <property type="evidence" value="ECO:0007669"/>
    <property type="project" value="TreeGrafter"/>
</dbReference>
<evidence type="ECO:0000313" key="10">
    <source>
        <dbReference type="EMBL" id="ATQ69495.1"/>
    </source>
</evidence>
<keyword evidence="11" id="KW-1185">Reference proteome</keyword>